<evidence type="ECO:0000313" key="3">
    <source>
        <dbReference type="EMBL" id="CAK9153466.1"/>
    </source>
</evidence>
<feature type="compositionally biased region" description="Polar residues" evidence="2">
    <location>
        <begin position="857"/>
        <end position="873"/>
    </location>
</feature>
<dbReference type="Proteomes" id="UP001642360">
    <property type="component" value="Unassembled WGS sequence"/>
</dbReference>
<evidence type="ECO:0000313" key="4">
    <source>
        <dbReference type="Proteomes" id="UP001642360"/>
    </source>
</evidence>
<feature type="region of interest" description="Disordered" evidence="2">
    <location>
        <begin position="828"/>
        <end position="926"/>
    </location>
</feature>
<evidence type="ECO:0000256" key="1">
    <source>
        <dbReference type="ARBA" id="ARBA00023242"/>
    </source>
</evidence>
<feature type="compositionally biased region" description="Basic residues" evidence="2">
    <location>
        <begin position="725"/>
        <end position="736"/>
    </location>
</feature>
<dbReference type="CDD" id="cd11660">
    <property type="entry name" value="SANT_TRF"/>
    <property type="match status" value="1"/>
</dbReference>
<feature type="compositionally biased region" description="Basic and acidic residues" evidence="2">
    <location>
        <begin position="917"/>
        <end position="926"/>
    </location>
</feature>
<reference evidence="3 4" key="1">
    <citation type="submission" date="2024-02" db="EMBL/GenBank/DDBJ databases">
        <authorList>
            <person name="Vignale AGUSTIN F."/>
            <person name="Sosa J E."/>
            <person name="Modenutti C."/>
        </authorList>
    </citation>
    <scope>NUCLEOTIDE SEQUENCE [LARGE SCALE GENOMIC DNA]</scope>
</reference>
<dbReference type="AlphaFoldDB" id="A0ABC8S8C7"/>
<feature type="compositionally biased region" description="Basic and acidic residues" evidence="2">
    <location>
        <begin position="7"/>
        <end position="20"/>
    </location>
</feature>
<sequence length="926" mass="101471">MSMSGAEGEREPEPEPEPVREYTPAGRALKANSKLRARQKELLAQRNAIETSGRTGGLSLPESLRQPPSSNAQDENQMAQMVQPITEKGSTKELVDYRCGETLETMKSKVGSSLRLGMMSKRKLGGQLDVPLKPLGHHSLDIYLPSHHLQETSHTNLVPNSNLLPVLGLCAPNANQIESSQRNFPRSYSRRSRQGVGPEFPFHIAPCSGTANEMDVKGHDTILAKFKLPDFSSEALSQQPNNSIPDNYLQFTSFSYFSRKGSDRRENFSTTFSDFQEKMALPKLPFDEKFLPRYPFAARNLPPPPPDLFPSLSLGSKFKDANEPSQDLPTMPLLPNLKLPQQDASKYGQQEGEMPPPMLGLGQMPTTFPSIPENHRKVLENIMMRTGSGSSSIFKKKSKMDIWSEDELDFLWIGVRRYGKGNWDAMLRDPRLHFSKFKTADDLSARWEEEQLKVLDGTVPKPCKPTKFAKSPLFPDISDGMMTRALHGSRFGGPLKFQTHLTDMKLGFGDRPSSLPCLEPSDQLGFRNERFSPIPNWNSDKYQANFAGDSSAGPSERPGTSSKIHIEQPFLLNSFGGNSLSSLNLNCPSSFDLRQKEDEQCGSKSGKLPSHLDGSLNFLRDFHNNIGSRGFTSSGLLTDSIKEQDVPQPKGKIEVAGNSSSNNKLPHWLREAVSAPARPSEPDLPPTVSAIAQSVRLLYGEENSTIPPFVVPGPPPPQPKDPRRSLKKKKKQRSHSLRPLPQDIAGTSHSLQSSLHGDNVVVSTSVPLIPSFPLLPQSAAEASGDPQIEPNHSMMSPSSSSVFPNPHKKTSYGLSPSPEVLQLVASCAASSPVPGVTSSGLLESKLPLPKSVDEGGSDSQDACGQQKAKQSSPLGVWYPLPEEKVDLTDSGDSSKTHSDPARPPQPDVEEISSEGTVSDHRASDHE</sequence>
<feature type="region of interest" description="Disordered" evidence="2">
    <location>
        <begin position="705"/>
        <end position="752"/>
    </location>
</feature>
<feature type="region of interest" description="Disordered" evidence="2">
    <location>
        <begin position="1"/>
        <end position="77"/>
    </location>
</feature>
<dbReference type="Gene3D" id="1.10.10.60">
    <property type="entry name" value="Homeodomain-like"/>
    <property type="match status" value="1"/>
</dbReference>
<dbReference type="SUPFAM" id="SSF46689">
    <property type="entry name" value="Homeodomain-like"/>
    <property type="match status" value="1"/>
</dbReference>
<feature type="region of interest" description="Disordered" evidence="2">
    <location>
        <begin position="777"/>
        <end position="815"/>
    </location>
</feature>
<feature type="compositionally biased region" description="Polar residues" evidence="2">
    <location>
        <begin position="66"/>
        <end position="77"/>
    </location>
</feature>
<keyword evidence="4" id="KW-1185">Reference proteome</keyword>
<keyword evidence="1" id="KW-0539">Nucleus</keyword>
<evidence type="ECO:0008006" key="5">
    <source>
        <dbReference type="Google" id="ProtNLM"/>
    </source>
</evidence>
<evidence type="ECO:0000256" key="2">
    <source>
        <dbReference type="SAM" id="MobiDB-lite"/>
    </source>
</evidence>
<dbReference type="EMBL" id="CAUOFW020002401">
    <property type="protein sequence ID" value="CAK9153466.1"/>
    <property type="molecule type" value="Genomic_DNA"/>
</dbReference>
<dbReference type="InterPro" id="IPR009057">
    <property type="entry name" value="Homeodomain-like_sf"/>
</dbReference>
<protein>
    <recommendedName>
        <fullName evidence="5">Myb-like domain-containing protein</fullName>
    </recommendedName>
</protein>
<proteinExistence type="predicted"/>
<feature type="compositionally biased region" description="Pro residues" evidence="2">
    <location>
        <begin position="709"/>
        <end position="719"/>
    </location>
</feature>
<comment type="caution">
    <text evidence="3">The sequence shown here is derived from an EMBL/GenBank/DDBJ whole genome shotgun (WGS) entry which is preliminary data.</text>
</comment>
<dbReference type="PANTHER" id="PTHR45623:SF28">
    <property type="entry name" value="PROTEIN CHROMATIN REMODELING 4"/>
    <property type="match status" value="1"/>
</dbReference>
<name>A0ABC8S8C7_9AQUA</name>
<gene>
    <name evidence="3" type="ORF">ILEXP_LOCUS21735</name>
</gene>
<feature type="compositionally biased region" description="Basic and acidic residues" evidence="2">
    <location>
        <begin position="881"/>
        <end position="900"/>
    </location>
</feature>
<organism evidence="3 4">
    <name type="scientific">Ilex paraguariensis</name>
    <name type="common">yerba mate</name>
    <dbReference type="NCBI Taxonomy" id="185542"/>
    <lineage>
        <taxon>Eukaryota</taxon>
        <taxon>Viridiplantae</taxon>
        <taxon>Streptophyta</taxon>
        <taxon>Embryophyta</taxon>
        <taxon>Tracheophyta</taxon>
        <taxon>Spermatophyta</taxon>
        <taxon>Magnoliopsida</taxon>
        <taxon>eudicotyledons</taxon>
        <taxon>Gunneridae</taxon>
        <taxon>Pentapetalae</taxon>
        <taxon>asterids</taxon>
        <taxon>campanulids</taxon>
        <taxon>Aquifoliales</taxon>
        <taxon>Aquifoliaceae</taxon>
        <taxon>Ilex</taxon>
    </lineage>
</organism>
<dbReference type="PANTHER" id="PTHR45623">
    <property type="entry name" value="CHROMODOMAIN-HELICASE-DNA-BINDING PROTEIN 3-RELATED-RELATED"/>
    <property type="match status" value="1"/>
</dbReference>
<accession>A0ABC8S8C7</accession>
<feature type="region of interest" description="Disordered" evidence="2">
    <location>
        <begin position="307"/>
        <end position="332"/>
    </location>
</feature>